<gene>
    <name evidence="1" type="ORF">S01H1_39342</name>
</gene>
<protein>
    <submittedName>
        <fullName evidence="1">Uncharacterized protein</fullName>
    </submittedName>
</protein>
<dbReference type="EMBL" id="BARS01024821">
    <property type="protein sequence ID" value="GAG12168.1"/>
    <property type="molecule type" value="Genomic_DNA"/>
</dbReference>
<comment type="caution">
    <text evidence="1">The sequence shown here is derived from an EMBL/GenBank/DDBJ whole genome shotgun (WGS) entry which is preliminary data.</text>
</comment>
<name>X0VI53_9ZZZZ</name>
<sequence length="48" mass="5622">MVFFQFYNAAEQKKKIWEISGELKKPYTLHPFLETGGFSTINLLKNNV</sequence>
<proteinExistence type="predicted"/>
<reference evidence="1" key="1">
    <citation type="journal article" date="2014" name="Front. Microbiol.">
        <title>High frequency of phylogenetically diverse reductive dehalogenase-homologous genes in deep subseafloor sedimentary metagenomes.</title>
        <authorList>
            <person name="Kawai M."/>
            <person name="Futagami T."/>
            <person name="Toyoda A."/>
            <person name="Takaki Y."/>
            <person name="Nishi S."/>
            <person name="Hori S."/>
            <person name="Arai W."/>
            <person name="Tsubouchi T."/>
            <person name="Morono Y."/>
            <person name="Uchiyama I."/>
            <person name="Ito T."/>
            <person name="Fujiyama A."/>
            <person name="Inagaki F."/>
            <person name="Takami H."/>
        </authorList>
    </citation>
    <scope>NUCLEOTIDE SEQUENCE</scope>
    <source>
        <strain evidence="1">Expedition CK06-06</strain>
    </source>
</reference>
<dbReference type="AlphaFoldDB" id="X0VI53"/>
<accession>X0VI53</accession>
<evidence type="ECO:0000313" key="1">
    <source>
        <dbReference type="EMBL" id="GAG12168.1"/>
    </source>
</evidence>
<organism evidence="1">
    <name type="scientific">marine sediment metagenome</name>
    <dbReference type="NCBI Taxonomy" id="412755"/>
    <lineage>
        <taxon>unclassified sequences</taxon>
        <taxon>metagenomes</taxon>
        <taxon>ecological metagenomes</taxon>
    </lineage>
</organism>